<dbReference type="EMBL" id="QNBD01000053">
    <property type="protein sequence ID" value="RKX72066.1"/>
    <property type="molecule type" value="Genomic_DNA"/>
</dbReference>
<evidence type="ECO:0000313" key="2">
    <source>
        <dbReference type="Proteomes" id="UP000271125"/>
    </source>
</evidence>
<dbReference type="Pfam" id="PF01257">
    <property type="entry name" value="2Fe-2S_thioredx"/>
    <property type="match status" value="1"/>
</dbReference>
<accession>A0A660SPQ5</accession>
<gene>
    <name evidence="1" type="ORF">DRP43_01675</name>
</gene>
<sequence>MSRYKITVGMGSCGIAAGAKPVFEKLNNLILSSNNKDIILEETGCIGMCYKEPLVEISDRDTGEITLYGEITDEKVEKVFNQHIL</sequence>
<proteinExistence type="predicted"/>
<dbReference type="CDD" id="cd02980">
    <property type="entry name" value="TRX_Fd_family"/>
    <property type="match status" value="1"/>
</dbReference>
<dbReference type="AlphaFoldDB" id="A0A660SPQ5"/>
<dbReference type="Proteomes" id="UP000271125">
    <property type="component" value="Unassembled WGS sequence"/>
</dbReference>
<comment type="caution">
    <text evidence="1">The sequence shown here is derived from an EMBL/GenBank/DDBJ whole genome shotgun (WGS) entry which is preliminary data.</text>
</comment>
<dbReference type="Gene3D" id="3.40.30.10">
    <property type="entry name" value="Glutaredoxin"/>
    <property type="match status" value="1"/>
</dbReference>
<evidence type="ECO:0000313" key="1">
    <source>
        <dbReference type="EMBL" id="RKX72066.1"/>
    </source>
</evidence>
<organism evidence="1 2">
    <name type="scientific">candidate division TA06 bacterium</name>
    <dbReference type="NCBI Taxonomy" id="2250710"/>
    <lineage>
        <taxon>Bacteria</taxon>
        <taxon>Bacteria division TA06</taxon>
    </lineage>
</organism>
<dbReference type="SUPFAM" id="SSF52833">
    <property type="entry name" value="Thioredoxin-like"/>
    <property type="match status" value="1"/>
</dbReference>
<feature type="non-terminal residue" evidence="1">
    <location>
        <position position="85"/>
    </location>
</feature>
<protein>
    <submittedName>
        <fullName evidence="1">NADH-quinone oxidoreductase subunit F</fullName>
    </submittedName>
</protein>
<dbReference type="InterPro" id="IPR036249">
    <property type="entry name" value="Thioredoxin-like_sf"/>
</dbReference>
<reference evidence="1 2" key="1">
    <citation type="submission" date="2018-06" db="EMBL/GenBank/DDBJ databases">
        <title>Extensive metabolic versatility and redundancy in microbially diverse, dynamic hydrothermal sediments.</title>
        <authorList>
            <person name="Dombrowski N."/>
            <person name="Teske A."/>
            <person name="Baker B.J."/>
        </authorList>
    </citation>
    <scope>NUCLEOTIDE SEQUENCE [LARGE SCALE GENOMIC DNA]</scope>
    <source>
        <strain evidence="1">B10_G13</strain>
    </source>
</reference>
<name>A0A660SPQ5_UNCT6</name>